<evidence type="ECO:0000256" key="1">
    <source>
        <dbReference type="SAM" id="MobiDB-lite"/>
    </source>
</evidence>
<dbReference type="STRING" id="4565.A0A3B6LTF0"/>
<dbReference type="Gramene" id="TraesCS5B02G398200.1">
    <property type="protein sequence ID" value="TraesCS5B02G398200.1"/>
    <property type="gene ID" value="TraesCS5B02G398200"/>
</dbReference>
<feature type="region of interest" description="Disordered" evidence="1">
    <location>
        <begin position="728"/>
        <end position="761"/>
    </location>
</feature>
<keyword evidence="3" id="KW-1185">Reference proteome</keyword>
<name>A0A3B6LTF0_WHEAT</name>
<proteinExistence type="predicted"/>
<dbReference type="PANTHER" id="PTHR31267:SF3">
    <property type="entry name" value="OS03G0756700 PROTEIN"/>
    <property type="match status" value="1"/>
</dbReference>
<protein>
    <submittedName>
        <fullName evidence="2">Uncharacterized protein</fullName>
    </submittedName>
</protein>
<dbReference type="OMA" id="WDNGCLT"/>
<reference evidence="2" key="1">
    <citation type="submission" date="2018-08" db="EMBL/GenBank/DDBJ databases">
        <authorList>
            <person name="Rossello M."/>
        </authorList>
    </citation>
    <scope>NUCLEOTIDE SEQUENCE [LARGE SCALE GENOMIC DNA]</scope>
    <source>
        <strain evidence="2">cv. Chinese Spring</strain>
    </source>
</reference>
<evidence type="ECO:0000313" key="3">
    <source>
        <dbReference type="Proteomes" id="UP000019116"/>
    </source>
</evidence>
<dbReference type="PANTHER" id="PTHR31267">
    <property type="entry name" value="DENTIN SIALOPHOSPHOPROTEIN-LIKE PROTEIN"/>
    <property type="match status" value="1"/>
</dbReference>
<reference evidence="2" key="2">
    <citation type="submission" date="2018-10" db="UniProtKB">
        <authorList>
            <consortium name="EnsemblPlants"/>
        </authorList>
    </citation>
    <scope>IDENTIFICATION</scope>
</reference>
<sequence>MQFQSGNCAKTLAKVDGSGAKDLSVGPSTFGFPQDANQEYFNQACQCSYPVSTQGFPDLPSVPDFVLNNASAALREYQQFDHFFRPLQPLAPDGNQVQNSGINTAHRSRPSNASSCLDHVEEITSHDTDGYDDRAISFGSSCSTGIACYPYSSPMQSDDCIADTQDGTWAALMQMQQALEAANDECSDLTFNNTELSGGNTMQHQVVWDNGCLASPSFTSNFLPFPGEAETTVTSTSAMFNLHNSVDLPYDNDQDISSFELKVAEQKEATTSHVCEHRDEMHSAEQGGNPGHDGSFDLTITQDRQFSSFVNGANGSVDSGMNLYDCEEQMEIDSLLSSFGASSDTFAQTYEMLQKGENIVDLEKKAKLAESISATFMTNTVPYITQAGVTESTVSDGSSWTQQYQSTSQSCGLSYSSASQWETMPGTVFPLGGCRNDVSESNSMTSLGTNGDLLLSFGHTSMQQQQSLSSDTNLELIDNFANPCQEFVMGMDGQRSHLYRDEALATQGVWAAHPDTMVHSSTDTGRSDVQLPMTQTTTVPLPAPRLSKGPNSLFIGTELKKVDQNHSDMQLPLTQTSHVQLPAMNLSEYPTSSFVGGTKLKKVDKHDSYMQLPMTHASHVPLPATSLSEDPKSSFIGGTELKEVGKHDSDMPLPMTQASHVPLPAVRLSEDTKSSFIAGAELKEVDKHDSDTPLPMAQASHVPLPTMSLPEDTKSSFIGGTELKEVDKHDSDMQPPITPASHAPLPAVSLSEDPKSSFTGGTELKEVGKHDSDMQHPMTPASHVLLPSVSMSRDPKSSFTGGTELKEVGKHDSDMQLSMTQTVHVHLPTPSLSKDSESSFVGGTELKEVDKHDSDMQPPRTQASHVPLPSVNMSKDPKSSFTGGTELKEVGKHDSDMQLSMTQTVHVHLPTPSLSKDSESSFVGGTELEEVDKHDSDMQPPRTQASHVPLPAVSLSEDPNSSFIGGTELKEVGKHDSDIQLPITQTVCVQLPAMSLSEDPKSSFIKGTELKEVDKDDSDIPLPVAQARHVPLPTMSLPEDTKSSFIGGTELKEVDKHDSDMQPPITPASHVPLPAVSLSEDPKSSFTGGTELKEVAKHDSDMQLPMTQTVRLRLHAPSMSKDSELSFVGGTELKEVDKHDSDMQPPMTQASLVPLPAVSLSEDPNSSFIGGTELKQVDKHDSDMQPPMTQTSLVPLPAVSLSEDPNSSFIGGTELKEVGKHDSDIQPPMTQTVRVQLPAMSLSEDPKSSFIKGTELKEVDKHDLGIPLPMAQAGLVPLPTVSLPEDTKSSFIGGTELKEVDKHDSDMQPPITPAIHVLLPAVSLSEDPKSSFTGGTELKEVGKHDSDMQLPMTHTVRVQLPAPSLSKDPDSAFVGRTELKKVGHIGYPQQSILLSASKPSHPIGLPVIKFDDEVGSRSKKRKRSTEDVLASHAQAMFEGGRLQCRRTPELAWADATLTEKVDGEKATSENSTFVSRAQRRLTLTTSLIQCLLPALSARLLAAKVADCGEAIVYHICKLVLSDMSDPVQSFVSDTNNFMQSENMPPNETSTSGKEDRKLLSEVLETFDVRLGGLQSSLSRIENMPSFQDYAAALHQIEQWSMTHQFIKLNEYKRLHAGYGSGPKRPLCVGAIRKHAGGSSAPVSELKRIRCRSLK</sequence>
<feature type="region of interest" description="Disordered" evidence="1">
    <location>
        <begin position="850"/>
        <end position="886"/>
    </location>
</feature>
<dbReference type="SMR" id="A0A3B6LTF0"/>
<feature type="region of interest" description="Disordered" evidence="1">
    <location>
        <begin position="932"/>
        <end position="967"/>
    </location>
</feature>
<evidence type="ECO:0000313" key="2">
    <source>
        <dbReference type="EnsemblPlants" id="TraesCS5B02G398200.1"/>
    </source>
</evidence>
<dbReference type="Gramene" id="TraesCS5B03G0989300.1">
    <property type="protein sequence ID" value="TraesCS5B03G0989300.1.CDS"/>
    <property type="gene ID" value="TraesCS5B03G0989300"/>
</dbReference>
<dbReference type="Proteomes" id="UP000019116">
    <property type="component" value="Chromosome 5B"/>
</dbReference>
<accession>A0A3B6LTF0</accession>
<organism evidence="2">
    <name type="scientific">Triticum aestivum</name>
    <name type="common">Wheat</name>
    <dbReference type="NCBI Taxonomy" id="4565"/>
    <lineage>
        <taxon>Eukaryota</taxon>
        <taxon>Viridiplantae</taxon>
        <taxon>Streptophyta</taxon>
        <taxon>Embryophyta</taxon>
        <taxon>Tracheophyta</taxon>
        <taxon>Spermatophyta</taxon>
        <taxon>Magnoliopsida</taxon>
        <taxon>Liliopsida</taxon>
        <taxon>Poales</taxon>
        <taxon>Poaceae</taxon>
        <taxon>BOP clade</taxon>
        <taxon>Pooideae</taxon>
        <taxon>Triticodae</taxon>
        <taxon>Triticeae</taxon>
        <taxon>Triticinae</taxon>
        <taxon>Triticum</taxon>
    </lineage>
</organism>
<dbReference type="EnsemblPlants" id="TraesCS5B02G398200.1">
    <property type="protein sequence ID" value="TraesCS5B02G398200.1"/>
    <property type="gene ID" value="TraesCS5B02G398200"/>
</dbReference>
<dbReference type="Gramene" id="TraesCLE_scaffold_031167_01G000100.1">
    <property type="protein sequence ID" value="TraesCLE_scaffold_031167_01G000100.1"/>
    <property type="gene ID" value="TraesCLE_scaffold_031167_01G000100"/>
</dbReference>